<dbReference type="Proteomes" id="UP000272942">
    <property type="component" value="Unassembled WGS sequence"/>
</dbReference>
<proteinExistence type="predicted"/>
<dbReference type="EMBL" id="UZAN01064925">
    <property type="protein sequence ID" value="VDP93842.1"/>
    <property type="molecule type" value="Genomic_DNA"/>
</dbReference>
<reference evidence="3" key="1">
    <citation type="submission" date="2016-06" db="UniProtKB">
        <authorList>
            <consortium name="WormBaseParasite"/>
        </authorList>
    </citation>
    <scope>IDENTIFICATION</scope>
</reference>
<accession>A0A183BBI5</accession>
<keyword evidence="2" id="KW-1185">Reference proteome</keyword>
<name>A0A183BBI5_9TREM</name>
<dbReference type="WBParaSite" id="ECPE_0001661301-mRNA-1">
    <property type="protein sequence ID" value="ECPE_0001661301-mRNA-1"/>
    <property type="gene ID" value="ECPE_0001661301"/>
</dbReference>
<protein>
    <submittedName>
        <fullName evidence="3">Gag protein</fullName>
    </submittedName>
</protein>
<sequence length="100" mass="11035">MLQVHPTTFLFMSENFDKQPGGEKLDEKLQMRTAVNVKRLQTEKVSKLSSPKNSTNMSFAPLVASTPGSIIDISTEKPTIVGILNSKLLSHMKPSHAPEK</sequence>
<organism evidence="3">
    <name type="scientific">Echinostoma caproni</name>
    <dbReference type="NCBI Taxonomy" id="27848"/>
    <lineage>
        <taxon>Eukaryota</taxon>
        <taxon>Metazoa</taxon>
        <taxon>Spiralia</taxon>
        <taxon>Lophotrochozoa</taxon>
        <taxon>Platyhelminthes</taxon>
        <taxon>Trematoda</taxon>
        <taxon>Digenea</taxon>
        <taxon>Plagiorchiida</taxon>
        <taxon>Echinostomata</taxon>
        <taxon>Echinostomatoidea</taxon>
        <taxon>Echinostomatidae</taxon>
        <taxon>Echinostoma</taxon>
    </lineage>
</organism>
<dbReference type="AlphaFoldDB" id="A0A183BBI5"/>
<evidence type="ECO:0000313" key="1">
    <source>
        <dbReference type="EMBL" id="VDP93842.1"/>
    </source>
</evidence>
<evidence type="ECO:0000313" key="2">
    <source>
        <dbReference type="Proteomes" id="UP000272942"/>
    </source>
</evidence>
<reference evidence="1 2" key="2">
    <citation type="submission" date="2018-11" db="EMBL/GenBank/DDBJ databases">
        <authorList>
            <consortium name="Pathogen Informatics"/>
        </authorList>
    </citation>
    <scope>NUCLEOTIDE SEQUENCE [LARGE SCALE GENOMIC DNA]</scope>
    <source>
        <strain evidence="1 2">Egypt</strain>
    </source>
</reference>
<gene>
    <name evidence="1" type="ORF">ECPE_LOCUS16570</name>
</gene>
<evidence type="ECO:0000313" key="3">
    <source>
        <dbReference type="WBParaSite" id="ECPE_0001661301-mRNA-1"/>
    </source>
</evidence>